<accession>A0ABP0UAM3</accession>
<feature type="region of interest" description="Disordered" evidence="1">
    <location>
        <begin position="468"/>
        <end position="489"/>
    </location>
</feature>
<reference evidence="3" key="1">
    <citation type="submission" date="2024-02" db="EMBL/GenBank/DDBJ databases">
        <authorList>
            <consortium name="ELIXIR-Norway"/>
            <consortium name="Elixir Norway"/>
        </authorList>
    </citation>
    <scope>NUCLEOTIDE SEQUENCE</scope>
</reference>
<protein>
    <recommendedName>
        <fullName evidence="2">Myb-like domain-containing protein</fullName>
    </recommendedName>
</protein>
<dbReference type="PANTHER" id="PTHR33492:SF11">
    <property type="entry name" value="OS04G0670900 PROTEIN"/>
    <property type="match status" value="1"/>
</dbReference>
<dbReference type="PANTHER" id="PTHR33492">
    <property type="entry name" value="OSJNBA0043A12.37 PROTEIN-RELATED"/>
    <property type="match status" value="1"/>
</dbReference>
<dbReference type="InterPro" id="IPR044822">
    <property type="entry name" value="Myb_DNA-bind_4"/>
</dbReference>
<dbReference type="Proteomes" id="UP001497512">
    <property type="component" value="Chromosome 2"/>
</dbReference>
<dbReference type="Gene3D" id="1.10.10.60">
    <property type="entry name" value="Homeodomain-like"/>
    <property type="match status" value="1"/>
</dbReference>
<evidence type="ECO:0000259" key="2">
    <source>
        <dbReference type="PROSITE" id="PS50090"/>
    </source>
</evidence>
<feature type="region of interest" description="Disordered" evidence="1">
    <location>
        <begin position="341"/>
        <end position="378"/>
    </location>
</feature>
<dbReference type="EMBL" id="OZ019894">
    <property type="protein sequence ID" value="CAK9216395.1"/>
    <property type="molecule type" value="Genomic_DNA"/>
</dbReference>
<evidence type="ECO:0000313" key="4">
    <source>
        <dbReference type="Proteomes" id="UP001497512"/>
    </source>
</evidence>
<feature type="domain" description="Myb-like" evidence="2">
    <location>
        <begin position="159"/>
        <end position="227"/>
    </location>
</feature>
<evidence type="ECO:0000256" key="1">
    <source>
        <dbReference type="SAM" id="MobiDB-lite"/>
    </source>
</evidence>
<feature type="region of interest" description="Disordered" evidence="1">
    <location>
        <begin position="283"/>
        <end position="307"/>
    </location>
</feature>
<dbReference type="Pfam" id="PF13837">
    <property type="entry name" value="Myb_DNA-bind_4"/>
    <property type="match status" value="1"/>
</dbReference>
<name>A0ABP0UAM3_9BRYO</name>
<sequence length="563" mass="63490">MRMRKMERSLAHITEKRENWEGECNGSSTLQVLGAPSTSLIGELPLTANGVWRPQQQQHHENLEYLGSDIQRAHLSLQGRNMIPPERELVVLLETDQQRRSGGGAGRLGPSEEEEDVEEATKEGVGEHSVENRGILVEEAEEVGHLYDHADKGSNKPEDRVYRPGVWTLNETLILLEAKKREKDLFSGTKRNSVSAEEKWKKVAEFCWSKDVQRSKEQCRFKWENTMPDFRKVRDYEDDRAECDRSYFEMESWQRKQSNLPPNLNKELYMMMDDLLVRRALRKGGTDSTKKKARGKKEHAQSEQTSIAVVAAPSSAERVPEGIVDQNTAIVIDDIIAAPLESSSGGPQQSRVLLETRGQTISQAKEGTRKRRKKDQDFKEPKMELVVVQEDREVPEKSSLPILLPEVEERNCALDTTRLNAEEESPLLANVPTQIPEVQTVRVECSQEVCPIETNSFSLKAEEKRIPAKDRKSLGRAGGRKSKVTLTDPCGQPKHDIAVAVEADKSVDGLHTDEDKEETRHQQLLALEREKLAANKEVMAMFASALNNMATAVSKVADLLQQC</sequence>
<feature type="region of interest" description="Disordered" evidence="1">
    <location>
        <begin position="94"/>
        <end position="130"/>
    </location>
</feature>
<feature type="compositionally biased region" description="Basic and acidic residues" evidence="1">
    <location>
        <begin position="119"/>
        <end position="130"/>
    </location>
</feature>
<evidence type="ECO:0000313" key="3">
    <source>
        <dbReference type="EMBL" id="CAK9216395.1"/>
    </source>
</evidence>
<keyword evidence="4" id="KW-1185">Reference proteome</keyword>
<organism evidence="3 4">
    <name type="scientific">Sphagnum troendelagicum</name>
    <dbReference type="NCBI Taxonomy" id="128251"/>
    <lineage>
        <taxon>Eukaryota</taxon>
        <taxon>Viridiplantae</taxon>
        <taxon>Streptophyta</taxon>
        <taxon>Embryophyta</taxon>
        <taxon>Bryophyta</taxon>
        <taxon>Sphagnophytina</taxon>
        <taxon>Sphagnopsida</taxon>
        <taxon>Sphagnales</taxon>
        <taxon>Sphagnaceae</taxon>
        <taxon>Sphagnum</taxon>
    </lineage>
</organism>
<dbReference type="InterPro" id="IPR001005">
    <property type="entry name" value="SANT/Myb"/>
</dbReference>
<feature type="compositionally biased region" description="Polar residues" evidence="1">
    <location>
        <begin position="341"/>
        <end position="365"/>
    </location>
</feature>
<proteinExistence type="predicted"/>
<gene>
    <name evidence="3" type="ORF">CSSPTR1EN2_LOCUS13449</name>
</gene>
<dbReference type="PROSITE" id="PS50090">
    <property type="entry name" value="MYB_LIKE"/>
    <property type="match status" value="1"/>
</dbReference>